<evidence type="ECO:0000313" key="5">
    <source>
        <dbReference type="Proteomes" id="UP000320095"/>
    </source>
</evidence>
<evidence type="ECO:0000256" key="2">
    <source>
        <dbReference type="SAM" id="SignalP"/>
    </source>
</evidence>
<feature type="compositionally biased region" description="Pro residues" evidence="1">
    <location>
        <begin position="147"/>
        <end position="161"/>
    </location>
</feature>
<dbReference type="OrthoDB" id="4733193at2"/>
<dbReference type="RefSeq" id="WP_140690440.1">
    <property type="nucleotide sequence ID" value="NZ_RCZG01000004.1"/>
</dbReference>
<name>A0A502EB52_9MYCO</name>
<keyword evidence="2" id="KW-0732">Signal</keyword>
<comment type="caution">
    <text evidence="4">The sequence shown here is derived from an EMBL/GenBank/DDBJ whole genome shotgun (WGS) entry which is preliminary data.</text>
</comment>
<dbReference type="InterPro" id="IPR025240">
    <property type="entry name" value="DUF4189"/>
</dbReference>
<protein>
    <submittedName>
        <fullName evidence="4">DUF4189 domain-containing protein</fullName>
    </submittedName>
</protein>
<feature type="signal peptide" evidence="2">
    <location>
        <begin position="1"/>
        <end position="37"/>
    </location>
</feature>
<gene>
    <name evidence="4" type="ORF">EAH80_11150</name>
</gene>
<feature type="domain" description="DUF4189" evidence="3">
    <location>
        <begin position="65"/>
        <end position="140"/>
    </location>
</feature>
<dbReference type="Proteomes" id="UP000320095">
    <property type="component" value="Unassembled WGS sequence"/>
</dbReference>
<dbReference type="EMBL" id="RCZG01000004">
    <property type="protein sequence ID" value="TPG34162.1"/>
    <property type="molecule type" value="Genomic_DNA"/>
</dbReference>
<dbReference type="InterPro" id="IPR006311">
    <property type="entry name" value="TAT_signal"/>
</dbReference>
<reference evidence="4 5" key="1">
    <citation type="journal article" date="2019" name="Environ. Microbiol.">
        <title>Species interactions and distinct microbial communities in high Arctic permafrost affected cryosols are associated with the CH4 and CO2 gas fluxes.</title>
        <authorList>
            <person name="Altshuler I."/>
            <person name="Hamel J."/>
            <person name="Turney S."/>
            <person name="Magnuson E."/>
            <person name="Levesque R."/>
            <person name="Greer C."/>
            <person name="Whyte L.G."/>
        </authorList>
    </citation>
    <scope>NUCLEOTIDE SEQUENCE [LARGE SCALE GENOMIC DNA]</scope>
    <source>
        <strain evidence="4 5">S5.20</strain>
    </source>
</reference>
<accession>A0A502EB52</accession>
<evidence type="ECO:0000313" key="4">
    <source>
        <dbReference type="EMBL" id="TPG34162.1"/>
    </source>
</evidence>
<proteinExistence type="predicted"/>
<dbReference type="AlphaFoldDB" id="A0A502EB52"/>
<keyword evidence="5" id="KW-1185">Reference proteome</keyword>
<feature type="chain" id="PRO_5021391016" evidence="2">
    <location>
        <begin position="38"/>
        <end position="239"/>
    </location>
</feature>
<evidence type="ECO:0000256" key="1">
    <source>
        <dbReference type="SAM" id="MobiDB-lite"/>
    </source>
</evidence>
<organism evidence="4 5">
    <name type="scientific">Mycolicibacterium hodleri</name>
    <dbReference type="NCBI Taxonomy" id="49897"/>
    <lineage>
        <taxon>Bacteria</taxon>
        <taxon>Bacillati</taxon>
        <taxon>Actinomycetota</taxon>
        <taxon>Actinomycetes</taxon>
        <taxon>Mycobacteriales</taxon>
        <taxon>Mycobacteriaceae</taxon>
        <taxon>Mycolicibacterium</taxon>
    </lineage>
</organism>
<evidence type="ECO:0000259" key="3">
    <source>
        <dbReference type="Pfam" id="PF13827"/>
    </source>
</evidence>
<feature type="region of interest" description="Disordered" evidence="1">
    <location>
        <begin position="140"/>
        <end position="163"/>
    </location>
</feature>
<dbReference type="Pfam" id="PF13827">
    <property type="entry name" value="DUF4189"/>
    <property type="match status" value="1"/>
</dbReference>
<dbReference type="PROSITE" id="PS51318">
    <property type="entry name" value="TAT"/>
    <property type="match status" value="1"/>
</dbReference>
<sequence>MTSNITPQRRIRLAAGIILIAAAASGAGLLSAATADAAPDAYVALSVGLAGDNPPVQTIGGMSIGPDADQARIASLSNCQNNGGNHCVFEVSAMNACAAAAANDYGEIEAASDPSVQVAKTNALSKLESSQGAHIVVSGCANGQIDPPAPPPNNPPAPPKQGPTVSFKVIVGGIQAHITDRSGVTSQCTYATDNVNRSFALPANSSYDLKIVPAIPQFRNWTVTIACDNGTSTQATTYF</sequence>